<evidence type="ECO:0000256" key="2">
    <source>
        <dbReference type="ARBA" id="ARBA00013255"/>
    </source>
</evidence>
<comment type="caution">
    <text evidence="12">The sequence shown here is derived from an EMBL/GenBank/DDBJ whole genome shotgun (WGS) entry which is preliminary data.</text>
</comment>
<dbReference type="InterPro" id="IPR037123">
    <property type="entry name" value="PRibGlycinamide_synth_C_sf"/>
</dbReference>
<evidence type="ECO:0000256" key="7">
    <source>
        <dbReference type="ARBA" id="ARBA00038345"/>
    </source>
</evidence>
<dbReference type="Pfam" id="PF02844">
    <property type="entry name" value="GARS_N"/>
    <property type="match status" value="1"/>
</dbReference>
<proteinExistence type="inferred from homology"/>
<dbReference type="Proteomes" id="UP001595783">
    <property type="component" value="Unassembled WGS sequence"/>
</dbReference>
<dbReference type="Gene3D" id="3.90.600.10">
    <property type="entry name" value="Phosphoribosylglycinamide synthetase, C-terminal domain"/>
    <property type="match status" value="1"/>
</dbReference>
<dbReference type="InterPro" id="IPR011761">
    <property type="entry name" value="ATP-grasp"/>
</dbReference>
<evidence type="ECO:0000256" key="4">
    <source>
        <dbReference type="ARBA" id="ARBA00022741"/>
    </source>
</evidence>
<evidence type="ECO:0000256" key="5">
    <source>
        <dbReference type="ARBA" id="ARBA00022755"/>
    </source>
</evidence>
<dbReference type="Gene3D" id="3.30.470.20">
    <property type="entry name" value="ATP-grasp fold, B domain"/>
    <property type="match status" value="1"/>
</dbReference>
<dbReference type="InterPro" id="IPR000115">
    <property type="entry name" value="PRibGlycinamide_synth"/>
</dbReference>
<evidence type="ECO:0000256" key="1">
    <source>
        <dbReference type="ARBA" id="ARBA00005174"/>
    </source>
</evidence>
<dbReference type="InterPro" id="IPR020562">
    <property type="entry name" value="PRibGlycinamide_synth_N"/>
</dbReference>
<dbReference type="InterPro" id="IPR020560">
    <property type="entry name" value="PRibGlycinamide_synth_C-dom"/>
</dbReference>
<evidence type="ECO:0000313" key="13">
    <source>
        <dbReference type="Proteomes" id="UP001595783"/>
    </source>
</evidence>
<evidence type="ECO:0000256" key="8">
    <source>
        <dbReference type="ARBA" id="ARBA00042242"/>
    </source>
</evidence>
<evidence type="ECO:0000313" key="12">
    <source>
        <dbReference type="EMBL" id="MFC3847827.1"/>
    </source>
</evidence>
<dbReference type="Gene3D" id="3.40.50.20">
    <property type="match status" value="1"/>
</dbReference>
<evidence type="ECO:0000259" key="11">
    <source>
        <dbReference type="PROSITE" id="PS50975"/>
    </source>
</evidence>
<dbReference type="SUPFAM" id="SSF56059">
    <property type="entry name" value="Glutathione synthetase ATP-binding domain-like"/>
    <property type="match status" value="1"/>
</dbReference>
<dbReference type="PANTHER" id="PTHR43472:SF1">
    <property type="entry name" value="PHOSPHORIBOSYLAMINE--GLYCINE LIGASE, CHLOROPLASTIC"/>
    <property type="match status" value="1"/>
</dbReference>
<dbReference type="Pfam" id="PF01071">
    <property type="entry name" value="GARS_A"/>
    <property type="match status" value="1"/>
</dbReference>
<comment type="pathway">
    <text evidence="1">Purine metabolism; IMP biosynthesis via de novo pathway; N(1)-(5-phospho-D-ribosyl)glycinamide from 5-phospho-alpha-D-ribose 1-diphosphate: step 2/2.</text>
</comment>
<evidence type="ECO:0000256" key="3">
    <source>
        <dbReference type="ARBA" id="ARBA00022598"/>
    </source>
</evidence>
<dbReference type="EC" id="6.3.4.13" evidence="2"/>
<evidence type="ECO:0000256" key="10">
    <source>
        <dbReference type="PROSITE-ProRule" id="PRU00409"/>
    </source>
</evidence>
<sequence length="414" mass="45012">MKKKILIVGGGAREYALGRKFREDTRVGDIYFCPGNGGTQSIGVNVPYHDHTQLVAFALDKKMDLVVIGPEAPLVEGLSDALTDAHIKVFGPSQQASLLESSKSFAKELAQKYDIPTAPYRVASSYEQACIQLAQSDYPIVIKADGLCQSKGVVIAQNEKEGIQALEHLFHEKQQQKVVLEQFLPGFELSICALANQQNYLLLPPSQPYKQLSGDGPNTGGMGAFAPANLCNQTLQHKIATKIIAPILKAMVEQNKPFIGVLYAGVMVVEVQGVLEPYLLEYNVRFGDPECGVLLPLLKTPLLDLCLATLEDKLQDLSLELHSQHCLGVVLASKDYPYQVCGGQSVYIDPIDEKKGHLDLGGITQENGVFLVSGGRVGVCVGVGKSLNEAREHAYELVGKVQFEGMQFREDIGS</sequence>
<dbReference type="Gene3D" id="3.30.1490.20">
    <property type="entry name" value="ATP-grasp fold, A domain"/>
    <property type="match status" value="1"/>
</dbReference>
<keyword evidence="6 10" id="KW-0067">ATP-binding</keyword>
<dbReference type="SUPFAM" id="SSF52440">
    <property type="entry name" value="PreATP-grasp domain"/>
    <property type="match status" value="1"/>
</dbReference>
<dbReference type="PANTHER" id="PTHR43472">
    <property type="entry name" value="PHOSPHORIBOSYLAMINE--GLYCINE LIGASE"/>
    <property type="match status" value="1"/>
</dbReference>
<dbReference type="SMART" id="SM01210">
    <property type="entry name" value="GARS_C"/>
    <property type="match status" value="1"/>
</dbReference>
<dbReference type="InterPro" id="IPR011054">
    <property type="entry name" value="Rudment_hybrid_motif"/>
</dbReference>
<keyword evidence="4 10" id="KW-0547">Nucleotide-binding</keyword>
<dbReference type="SMART" id="SM01209">
    <property type="entry name" value="GARS_A"/>
    <property type="match status" value="1"/>
</dbReference>
<dbReference type="InterPro" id="IPR016185">
    <property type="entry name" value="PreATP-grasp_dom_sf"/>
</dbReference>
<dbReference type="EMBL" id="JBHRZO010000021">
    <property type="protein sequence ID" value="MFC3847827.1"/>
    <property type="molecule type" value="Genomic_DNA"/>
</dbReference>
<evidence type="ECO:0000256" key="6">
    <source>
        <dbReference type="ARBA" id="ARBA00022840"/>
    </source>
</evidence>
<keyword evidence="13" id="KW-1185">Reference proteome</keyword>
<dbReference type="SUPFAM" id="SSF51246">
    <property type="entry name" value="Rudiment single hybrid motif"/>
    <property type="match status" value="1"/>
</dbReference>
<dbReference type="PROSITE" id="PS50975">
    <property type="entry name" value="ATP_GRASP"/>
    <property type="match status" value="1"/>
</dbReference>
<organism evidence="12 13">
    <name type="scientific">Helicobacter baculiformis</name>
    <dbReference type="NCBI Taxonomy" id="427351"/>
    <lineage>
        <taxon>Bacteria</taxon>
        <taxon>Pseudomonadati</taxon>
        <taxon>Campylobacterota</taxon>
        <taxon>Epsilonproteobacteria</taxon>
        <taxon>Campylobacterales</taxon>
        <taxon>Helicobacteraceae</taxon>
        <taxon>Helicobacter</taxon>
    </lineage>
</organism>
<dbReference type="InterPro" id="IPR020561">
    <property type="entry name" value="PRibGlycinamid_synth_ATP-grasp"/>
</dbReference>
<accession>A0ABV7ZH04</accession>
<comment type="similarity">
    <text evidence="7">Belongs to the GARS family.</text>
</comment>
<protein>
    <recommendedName>
        <fullName evidence="2">phosphoribosylamine--glycine ligase</fullName>
        <ecNumber evidence="2">6.3.4.13</ecNumber>
    </recommendedName>
    <alternativeName>
        <fullName evidence="8">Glycinamide ribonucleotide synthetase</fullName>
    </alternativeName>
    <alternativeName>
        <fullName evidence="9">Phosphoribosylglycinamide synthetase</fullName>
    </alternativeName>
</protein>
<keyword evidence="3 12" id="KW-0436">Ligase</keyword>
<dbReference type="RefSeq" id="WP_104752370.1">
    <property type="nucleotide sequence ID" value="NZ_FZMF01000023.1"/>
</dbReference>
<keyword evidence="5" id="KW-0658">Purine biosynthesis</keyword>
<name>A0ABV7ZH04_9HELI</name>
<dbReference type="Pfam" id="PF02843">
    <property type="entry name" value="GARS_C"/>
    <property type="match status" value="1"/>
</dbReference>
<dbReference type="InterPro" id="IPR013815">
    <property type="entry name" value="ATP_grasp_subdomain_1"/>
</dbReference>
<dbReference type="GO" id="GO:0004637">
    <property type="term" value="F:phosphoribosylamine-glycine ligase activity"/>
    <property type="evidence" value="ECO:0007669"/>
    <property type="project" value="UniProtKB-EC"/>
</dbReference>
<reference evidence="13" key="1">
    <citation type="journal article" date="2019" name="Int. J. Syst. Evol. Microbiol.">
        <title>The Global Catalogue of Microorganisms (GCM) 10K type strain sequencing project: providing services to taxonomists for standard genome sequencing and annotation.</title>
        <authorList>
            <consortium name="The Broad Institute Genomics Platform"/>
            <consortium name="The Broad Institute Genome Sequencing Center for Infectious Disease"/>
            <person name="Wu L."/>
            <person name="Ma J."/>
        </authorList>
    </citation>
    <scope>NUCLEOTIDE SEQUENCE [LARGE SCALE GENOMIC DNA]</scope>
    <source>
        <strain evidence="13">CCUG 53816</strain>
    </source>
</reference>
<dbReference type="NCBIfam" id="TIGR00877">
    <property type="entry name" value="purD"/>
    <property type="match status" value="1"/>
</dbReference>
<evidence type="ECO:0000256" key="9">
    <source>
        <dbReference type="ARBA" id="ARBA00042864"/>
    </source>
</evidence>
<gene>
    <name evidence="12" type="primary">purD</name>
    <name evidence="12" type="ORF">ACFOPX_04665</name>
</gene>
<feature type="domain" description="ATP-grasp" evidence="11">
    <location>
        <begin position="107"/>
        <end position="311"/>
    </location>
</feature>